<evidence type="ECO:0000313" key="2">
    <source>
        <dbReference type="Proteomes" id="UP000827976"/>
    </source>
</evidence>
<name>A0ACB7VWP9_DIOAL</name>
<proteinExistence type="predicted"/>
<comment type="caution">
    <text evidence="1">The sequence shown here is derived from an EMBL/GenBank/DDBJ whole genome shotgun (WGS) entry which is preliminary data.</text>
</comment>
<organism evidence="1 2">
    <name type="scientific">Dioscorea alata</name>
    <name type="common">Purple yam</name>
    <dbReference type="NCBI Taxonomy" id="55571"/>
    <lineage>
        <taxon>Eukaryota</taxon>
        <taxon>Viridiplantae</taxon>
        <taxon>Streptophyta</taxon>
        <taxon>Embryophyta</taxon>
        <taxon>Tracheophyta</taxon>
        <taxon>Spermatophyta</taxon>
        <taxon>Magnoliopsida</taxon>
        <taxon>Liliopsida</taxon>
        <taxon>Dioscoreales</taxon>
        <taxon>Dioscoreaceae</taxon>
        <taxon>Dioscorea</taxon>
    </lineage>
</organism>
<keyword evidence="2" id="KW-1185">Reference proteome</keyword>
<accession>A0ACB7VWP9</accession>
<evidence type="ECO:0000313" key="1">
    <source>
        <dbReference type="EMBL" id="KAH7679043.1"/>
    </source>
</evidence>
<dbReference type="EMBL" id="CM037016">
    <property type="protein sequence ID" value="KAH7679043.1"/>
    <property type="molecule type" value="Genomic_DNA"/>
</dbReference>
<dbReference type="Proteomes" id="UP000827976">
    <property type="component" value="Chromosome 6"/>
</dbReference>
<gene>
    <name evidence="1" type="ORF">IHE45_06G033300</name>
</gene>
<protein>
    <submittedName>
        <fullName evidence="1">Uncharacterized protein</fullName>
    </submittedName>
</protein>
<sequence length="145" mass="16727">MSNPYYDWYMTNTIIFLSSDQDFLDPRRRGNVLPTPLQAFPIADVDAPPPSTRPPRRRRCGSLRVSSDEPTLHEQQHEAYQPPPSSVDIAISQSSHYPGIPVFDHSRYSMDPGIDFMQTLFEYEPHVSMERGESSRPRHVAHDDW</sequence>
<reference evidence="2" key="1">
    <citation type="journal article" date="2022" name="Nat. Commun.">
        <title>Chromosome evolution and the genetic basis of agronomically important traits in greater yam.</title>
        <authorList>
            <person name="Bredeson J.V."/>
            <person name="Lyons J.B."/>
            <person name="Oniyinde I.O."/>
            <person name="Okereke N.R."/>
            <person name="Kolade O."/>
            <person name="Nnabue I."/>
            <person name="Nwadili C.O."/>
            <person name="Hribova E."/>
            <person name="Parker M."/>
            <person name="Nwogha J."/>
            <person name="Shu S."/>
            <person name="Carlson J."/>
            <person name="Kariba R."/>
            <person name="Muthemba S."/>
            <person name="Knop K."/>
            <person name="Barton G.J."/>
            <person name="Sherwood A.V."/>
            <person name="Lopez-Montes A."/>
            <person name="Asiedu R."/>
            <person name="Jamnadass R."/>
            <person name="Muchugi A."/>
            <person name="Goodstein D."/>
            <person name="Egesi C.N."/>
            <person name="Featherston J."/>
            <person name="Asfaw A."/>
            <person name="Simpson G.G."/>
            <person name="Dolezel J."/>
            <person name="Hendre P.S."/>
            <person name="Van Deynze A."/>
            <person name="Kumar P.L."/>
            <person name="Obidiegwu J.E."/>
            <person name="Bhattacharjee R."/>
            <person name="Rokhsar D.S."/>
        </authorList>
    </citation>
    <scope>NUCLEOTIDE SEQUENCE [LARGE SCALE GENOMIC DNA]</scope>
    <source>
        <strain evidence="2">cv. TDa95/00328</strain>
    </source>
</reference>